<keyword evidence="2" id="KW-1185">Reference proteome</keyword>
<reference evidence="1" key="1">
    <citation type="submission" date="2023-03" db="EMBL/GenBank/DDBJ databases">
        <title>Massive genome expansion in bonnet fungi (Mycena s.s.) driven by repeated elements and novel gene families across ecological guilds.</title>
        <authorList>
            <consortium name="Lawrence Berkeley National Laboratory"/>
            <person name="Harder C.B."/>
            <person name="Miyauchi S."/>
            <person name="Viragh M."/>
            <person name="Kuo A."/>
            <person name="Thoen E."/>
            <person name="Andreopoulos B."/>
            <person name="Lu D."/>
            <person name="Skrede I."/>
            <person name="Drula E."/>
            <person name="Henrissat B."/>
            <person name="Morin E."/>
            <person name="Kohler A."/>
            <person name="Barry K."/>
            <person name="LaButti K."/>
            <person name="Morin E."/>
            <person name="Salamov A."/>
            <person name="Lipzen A."/>
            <person name="Mereny Z."/>
            <person name="Hegedus B."/>
            <person name="Baldrian P."/>
            <person name="Stursova M."/>
            <person name="Weitz H."/>
            <person name="Taylor A."/>
            <person name="Grigoriev I.V."/>
            <person name="Nagy L.G."/>
            <person name="Martin F."/>
            <person name="Kauserud H."/>
        </authorList>
    </citation>
    <scope>NUCLEOTIDE SEQUENCE</scope>
    <source>
        <strain evidence="1">CBHHK182m</strain>
    </source>
</reference>
<proteinExistence type="predicted"/>
<dbReference type="EMBL" id="JARKIB010000055">
    <property type="protein sequence ID" value="KAJ7753522.1"/>
    <property type="molecule type" value="Genomic_DNA"/>
</dbReference>
<dbReference type="AlphaFoldDB" id="A0AAD7J116"/>
<protein>
    <submittedName>
        <fullName evidence="1">Uncharacterized protein</fullName>
    </submittedName>
</protein>
<name>A0AAD7J116_9AGAR</name>
<organism evidence="1 2">
    <name type="scientific">Mycena metata</name>
    <dbReference type="NCBI Taxonomy" id="1033252"/>
    <lineage>
        <taxon>Eukaryota</taxon>
        <taxon>Fungi</taxon>
        <taxon>Dikarya</taxon>
        <taxon>Basidiomycota</taxon>
        <taxon>Agaricomycotina</taxon>
        <taxon>Agaricomycetes</taxon>
        <taxon>Agaricomycetidae</taxon>
        <taxon>Agaricales</taxon>
        <taxon>Marasmiineae</taxon>
        <taxon>Mycenaceae</taxon>
        <taxon>Mycena</taxon>
    </lineage>
</organism>
<gene>
    <name evidence="1" type="ORF">B0H16DRAFT_1544412</name>
</gene>
<evidence type="ECO:0000313" key="1">
    <source>
        <dbReference type="EMBL" id="KAJ7753522.1"/>
    </source>
</evidence>
<accession>A0AAD7J116</accession>
<sequence length="324" mass="37512">MTAFSPLPFLRLHMLMRSVNHNGPRGRYIRHVSLGSHSSMHLGRRRPWNPHLRLMLRRILRGWIRDGGLQEGRVLLDRYCVLRDPHRRQFPLGMLLAMMARLVPRRAVGFTAAAEFMMLGFVLVCSLHPVGDAPLLVGLVSRREGFRRRNARGCKRRDRLVVRVGVGVPAAHRRSTPHGPSGVCDSIFQGRRGVRFVRFPRWSIQRRICRMPLRRRMDRLSRRRWVIVLHEGERQEYGRLRTSAPRVLHESRRSAKLGVEAVSQSSGKLRRRRCKCWNLQRRKLGLGAARLGGWLPLSDVFEPCCNRNLDRNSGGAWARSRDMS</sequence>
<comment type="caution">
    <text evidence="1">The sequence shown here is derived from an EMBL/GenBank/DDBJ whole genome shotgun (WGS) entry which is preliminary data.</text>
</comment>
<dbReference type="Proteomes" id="UP001215598">
    <property type="component" value="Unassembled WGS sequence"/>
</dbReference>
<evidence type="ECO:0000313" key="2">
    <source>
        <dbReference type="Proteomes" id="UP001215598"/>
    </source>
</evidence>